<reference evidence="4 5" key="1">
    <citation type="submission" date="2020-03" db="EMBL/GenBank/DDBJ databases">
        <title>WGS of actinomycetes isolated from Thailand.</title>
        <authorList>
            <person name="Thawai C."/>
        </authorList>
    </citation>
    <scope>NUCLEOTIDE SEQUENCE [LARGE SCALE GENOMIC DNA]</scope>
    <source>
        <strain evidence="4 5">HSS6-12</strain>
    </source>
</reference>
<gene>
    <name evidence="4" type="ORF">HCJ94_19475</name>
</gene>
<accession>A0ABX0Z8B2</accession>
<evidence type="ECO:0000313" key="5">
    <source>
        <dbReference type="Proteomes" id="UP000783871"/>
    </source>
</evidence>
<evidence type="ECO:0000259" key="3">
    <source>
        <dbReference type="Pfam" id="PF11716"/>
    </source>
</evidence>
<dbReference type="InterPro" id="IPR017518">
    <property type="entry name" value="CHP03084"/>
</dbReference>
<dbReference type="EMBL" id="JAATEO010000021">
    <property type="protein sequence ID" value="NJP34105.1"/>
    <property type="molecule type" value="Genomic_DNA"/>
</dbReference>
<evidence type="ECO:0000313" key="4">
    <source>
        <dbReference type="EMBL" id="NJP34105.1"/>
    </source>
</evidence>
<dbReference type="InterPro" id="IPR013917">
    <property type="entry name" value="tRNA_wybutosine-synth"/>
</dbReference>
<dbReference type="Proteomes" id="UP000783871">
    <property type="component" value="Unassembled WGS sequence"/>
</dbReference>
<comment type="caution">
    <text evidence="4">The sequence shown here is derived from an EMBL/GenBank/DDBJ whole genome shotgun (WGS) entry which is preliminary data.</text>
</comment>
<evidence type="ECO:0000259" key="2">
    <source>
        <dbReference type="Pfam" id="PF08608"/>
    </source>
</evidence>
<dbReference type="SUPFAM" id="SSF109854">
    <property type="entry name" value="DinB/YfiT-like putative metalloenzymes"/>
    <property type="match status" value="1"/>
</dbReference>
<organism evidence="4 5">
    <name type="scientific">Micromonospora thermarum</name>
    <dbReference type="NCBI Taxonomy" id="2720024"/>
    <lineage>
        <taxon>Bacteria</taxon>
        <taxon>Bacillati</taxon>
        <taxon>Actinomycetota</taxon>
        <taxon>Actinomycetes</taxon>
        <taxon>Micromonosporales</taxon>
        <taxon>Micromonosporaceae</taxon>
        <taxon>Micromonospora</taxon>
    </lineage>
</organism>
<name>A0ABX0Z8B2_9ACTN</name>
<protein>
    <submittedName>
        <fullName evidence="4">TIGR03084 family protein</fullName>
    </submittedName>
</protein>
<dbReference type="NCBIfam" id="TIGR03083">
    <property type="entry name" value="maleylpyruvate isomerase family mycothiol-dependent enzyme"/>
    <property type="match status" value="1"/>
</dbReference>
<feature type="domain" description="Mycothiol-dependent maleylpyruvate isomerase metal-binding" evidence="3">
    <location>
        <begin position="11"/>
        <end position="145"/>
    </location>
</feature>
<dbReference type="InterPro" id="IPR034660">
    <property type="entry name" value="DinB/YfiT-like"/>
</dbReference>
<dbReference type="Pfam" id="PF11716">
    <property type="entry name" value="MDMPI_N"/>
    <property type="match status" value="1"/>
</dbReference>
<feature type="compositionally biased region" description="Polar residues" evidence="1">
    <location>
        <begin position="276"/>
        <end position="286"/>
    </location>
</feature>
<dbReference type="NCBIfam" id="TIGR03084">
    <property type="entry name" value="TIGR03084 family metal-binding protein"/>
    <property type="match status" value="1"/>
</dbReference>
<dbReference type="Gene3D" id="1.20.120.450">
    <property type="entry name" value="dinb family like domain"/>
    <property type="match status" value="1"/>
</dbReference>
<proteinExistence type="predicted"/>
<dbReference type="InterPro" id="IPR017517">
    <property type="entry name" value="Maleyloyr_isom"/>
</dbReference>
<evidence type="ECO:0000256" key="1">
    <source>
        <dbReference type="SAM" id="MobiDB-lite"/>
    </source>
</evidence>
<feature type="domain" description="tRNA wybutosine-synthesis" evidence="2">
    <location>
        <begin position="214"/>
        <end position="246"/>
    </location>
</feature>
<dbReference type="InterPro" id="IPR024344">
    <property type="entry name" value="MDMPI_metal-binding"/>
</dbReference>
<dbReference type="RefSeq" id="WP_168002466.1">
    <property type="nucleotide sequence ID" value="NZ_JAATEO010000021.1"/>
</dbReference>
<sequence length="286" mass="29754">MVDLTDLLTDLAAESDDLDSLVAPLSAADWARPTPAPGWTIGHQIAHLAWTDHVALLAATDADAFFASVTTAPAPARLVDVGAEEFLAPPDELLPRWRAGRAALAAALAAAPPGEKLPWYGTGMSPASMVTARIMETWAHGEDVADALGVTRPATARLRHVAYLGFRTLRHSFAAHGREVPTAPVRVELAAPASARSELASPAAGSEDNTDGAIWSYGPADAADRVTGPALDFCLLVTQRRHRADLGLTATGPVADAWLDVAQAFAGPPGAGREPLSTQDASEVTA</sequence>
<feature type="region of interest" description="Disordered" evidence="1">
    <location>
        <begin position="266"/>
        <end position="286"/>
    </location>
</feature>
<dbReference type="Pfam" id="PF08608">
    <property type="entry name" value="Wyosine_form"/>
    <property type="match status" value="1"/>
</dbReference>
<keyword evidence="5" id="KW-1185">Reference proteome</keyword>